<name>A0A0A9HQD3_ARUDO</name>
<proteinExistence type="predicted"/>
<organism evidence="1">
    <name type="scientific">Arundo donax</name>
    <name type="common">Giant reed</name>
    <name type="synonym">Donax arundinaceus</name>
    <dbReference type="NCBI Taxonomy" id="35708"/>
    <lineage>
        <taxon>Eukaryota</taxon>
        <taxon>Viridiplantae</taxon>
        <taxon>Streptophyta</taxon>
        <taxon>Embryophyta</taxon>
        <taxon>Tracheophyta</taxon>
        <taxon>Spermatophyta</taxon>
        <taxon>Magnoliopsida</taxon>
        <taxon>Liliopsida</taxon>
        <taxon>Poales</taxon>
        <taxon>Poaceae</taxon>
        <taxon>PACMAD clade</taxon>
        <taxon>Arundinoideae</taxon>
        <taxon>Arundineae</taxon>
        <taxon>Arundo</taxon>
    </lineage>
</organism>
<reference evidence="1" key="2">
    <citation type="journal article" date="2015" name="Data Brief">
        <title>Shoot transcriptome of the giant reed, Arundo donax.</title>
        <authorList>
            <person name="Barrero R.A."/>
            <person name="Guerrero F.D."/>
            <person name="Moolhuijzen P."/>
            <person name="Goolsby J.A."/>
            <person name="Tidwell J."/>
            <person name="Bellgard S.E."/>
            <person name="Bellgard M.I."/>
        </authorList>
    </citation>
    <scope>NUCLEOTIDE SEQUENCE</scope>
    <source>
        <tissue evidence="1">Shoot tissue taken approximately 20 cm above the soil surface</tissue>
    </source>
</reference>
<dbReference type="AlphaFoldDB" id="A0A0A9HQD3"/>
<dbReference type="EMBL" id="GBRH01158536">
    <property type="protein sequence ID" value="JAE39360.1"/>
    <property type="molecule type" value="Transcribed_RNA"/>
</dbReference>
<reference evidence="1" key="1">
    <citation type="submission" date="2014-09" db="EMBL/GenBank/DDBJ databases">
        <authorList>
            <person name="Magalhaes I.L.F."/>
            <person name="Oliveira U."/>
            <person name="Santos F.R."/>
            <person name="Vidigal T.H.D.A."/>
            <person name="Brescovit A.D."/>
            <person name="Santos A.J."/>
        </authorList>
    </citation>
    <scope>NUCLEOTIDE SEQUENCE</scope>
    <source>
        <tissue evidence="1">Shoot tissue taken approximately 20 cm above the soil surface</tissue>
    </source>
</reference>
<protein>
    <submittedName>
        <fullName evidence="1">Uncharacterized protein</fullName>
    </submittedName>
</protein>
<accession>A0A0A9HQD3</accession>
<evidence type="ECO:0000313" key="1">
    <source>
        <dbReference type="EMBL" id="JAE39360.1"/>
    </source>
</evidence>
<sequence length="30" mass="3388">MCGAENLHVYEAYLNLAYVWSPYGSHGTKL</sequence>